<feature type="transmembrane region" description="Helical" evidence="1">
    <location>
        <begin position="102"/>
        <end position="120"/>
    </location>
</feature>
<comment type="subunit">
    <text evidence="1">Component of the mitochondrial contact site and cristae organizing system (MICOS) complex.</text>
</comment>
<keyword evidence="4" id="KW-1185">Reference proteome</keyword>
<evidence type="ECO:0000256" key="1">
    <source>
        <dbReference type="RuleBase" id="RU363021"/>
    </source>
</evidence>
<keyword evidence="1" id="KW-1133">Transmembrane helix</keyword>
<keyword evidence="1" id="KW-0812">Transmembrane</keyword>
<organism evidence="3 4">
    <name type="scientific">Coemansia thaxteri</name>
    <dbReference type="NCBI Taxonomy" id="2663907"/>
    <lineage>
        <taxon>Eukaryota</taxon>
        <taxon>Fungi</taxon>
        <taxon>Fungi incertae sedis</taxon>
        <taxon>Zoopagomycota</taxon>
        <taxon>Kickxellomycotina</taxon>
        <taxon>Kickxellomycetes</taxon>
        <taxon>Kickxellales</taxon>
        <taxon>Kickxellaceae</taxon>
        <taxon>Coemansia</taxon>
    </lineage>
</organism>
<name>A0A9W8EG86_9FUNG</name>
<keyword evidence="1" id="KW-0472">Membrane</keyword>
<dbReference type="PANTHER" id="PTHR28268">
    <property type="entry name" value="MICOS SUBUNIT MIC26"/>
    <property type="match status" value="1"/>
</dbReference>
<comment type="caution">
    <text evidence="3">The sequence shown here is derived from an EMBL/GenBank/DDBJ whole genome shotgun (WGS) entry which is preliminary data.</text>
</comment>
<evidence type="ECO:0000256" key="2">
    <source>
        <dbReference type="SAM" id="MobiDB-lite"/>
    </source>
</evidence>
<evidence type="ECO:0000313" key="4">
    <source>
        <dbReference type="Proteomes" id="UP001150907"/>
    </source>
</evidence>
<keyword evidence="1" id="KW-0999">Mitochondrion inner membrane</keyword>
<dbReference type="AlphaFoldDB" id="A0A9W8EG86"/>
<dbReference type="Pfam" id="PF09769">
    <property type="entry name" value="ApoO"/>
    <property type="match status" value="1"/>
</dbReference>
<protein>
    <recommendedName>
        <fullName evidence="1">MICOS complex subunit</fullName>
    </recommendedName>
</protein>
<dbReference type="EMBL" id="JANBQF010000120">
    <property type="protein sequence ID" value="KAJ2005070.1"/>
    <property type="molecule type" value="Genomic_DNA"/>
</dbReference>
<dbReference type="OrthoDB" id="2399148at2759"/>
<accession>A0A9W8EG86</accession>
<dbReference type="GO" id="GO:0044284">
    <property type="term" value="C:mitochondrial crista junction"/>
    <property type="evidence" value="ECO:0007669"/>
    <property type="project" value="TreeGrafter"/>
</dbReference>
<keyword evidence="1" id="KW-0496">Mitochondrion</keyword>
<comment type="subcellular location">
    <subcellularLocation>
        <location evidence="1">Mitochondrion inner membrane</location>
    </subcellularLocation>
</comment>
<evidence type="ECO:0000313" key="3">
    <source>
        <dbReference type="EMBL" id="KAJ2005070.1"/>
    </source>
</evidence>
<dbReference type="GO" id="GO:0061617">
    <property type="term" value="C:MICOS complex"/>
    <property type="evidence" value="ECO:0007669"/>
    <property type="project" value="UniProtKB-UniRule"/>
</dbReference>
<dbReference type="GO" id="GO:0042407">
    <property type="term" value="P:cristae formation"/>
    <property type="evidence" value="ECO:0007669"/>
    <property type="project" value="InterPro"/>
</dbReference>
<reference evidence="3" key="1">
    <citation type="submission" date="2022-07" db="EMBL/GenBank/DDBJ databases">
        <title>Phylogenomic reconstructions and comparative analyses of Kickxellomycotina fungi.</title>
        <authorList>
            <person name="Reynolds N.K."/>
            <person name="Stajich J.E."/>
            <person name="Barry K."/>
            <person name="Grigoriev I.V."/>
            <person name="Crous P."/>
            <person name="Smith M.E."/>
        </authorList>
    </citation>
    <scope>NUCLEOTIDE SEQUENCE</scope>
    <source>
        <strain evidence="3">IMI 214461</strain>
    </source>
</reference>
<feature type="region of interest" description="Disordered" evidence="2">
    <location>
        <begin position="201"/>
        <end position="251"/>
    </location>
</feature>
<proteinExistence type="predicted"/>
<dbReference type="Proteomes" id="UP001150907">
    <property type="component" value="Unassembled WGS sequence"/>
</dbReference>
<gene>
    <name evidence="3" type="ORF">H4R26_002158</name>
</gene>
<dbReference type="InterPro" id="IPR033181">
    <property type="entry name" value="Mic26_fungi"/>
</dbReference>
<sequence>MDKKSIYDEHQREYPSSTALLAEPPTRLVSALRSAREEAISLIHVARTHGQLAVQQWIGVERAAAALVQRTVPEGERLAPGIIYVGVAALAGPIFTRRRNFALRWLSPLLFASATAAYALPGTSTVVLRNVWGRYGDPAAIDWAVEQYRGARVATQDARTRLVNAVQELRLSLQQGRRYGEREEARVAVQDSPPRIAHAVAVEEKTAPAAATAAAKEERSTDAQATKAAERPVATAPENSKLPLGFKRKVD</sequence>
<dbReference type="PANTHER" id="PTHR28268:SF1">
    <property type="entry name" value="MICOS SUBUNIT MIC26"/>
    <property type="match status" value="1"/>
</dbReference>
<dbReference type="InterPro" id="IPR019166">
    <property type="entry name" value="MIC26/MIC27"/>
</dbReference>
<comment type="function">
    <text evidence="1">Component of the MICOS complex, a large protein complex of the mitochondrial inner membrane that plays crucial roles in the maintenance of crista junctions, inner membrane architecture, and formation of contact sites to the outer membrane.</text>
</comment>